<evidence type="ECO:0000256" key="1">
    <source>
        <dbReference type="SAM" id="MobiDB-lite"/>
    </source>
</evidence>
<proteinExistence type="predicted"/>
<dbReference type="Proteomes" id="UP000281553">
    <property type="component" value="Unassembled WGS sequence"/>
</dbReference>
<dbReference type="OrthoDB" id="6265273at2759"/>
<accession>A0A3P7L5A2</accession>
<gene>
    <name evidence="2" type="ORF">DILT_LOCUS7665</name>
</gene>
<sequence length="166" mass="18140">MHGTPQDELIKTAFLANRLSGRGNNSDLLLDMKPNPIPNRHFSGSRPVLDADGFNPSNNESKVHDHLNHFPPISSRHLTSEEGVGIGFPSDGSSNLPLSSFYPLSDDPNAKSSESDNFAANNWLVNPPAPSESGAHLRTGRAHEIKVKVMPERAMTTSYMDQALRQ</sequence>
<dbReference type="AlphaFoldDB" id="A0A3P7L5A2"/>
<protein>
    <submittedName>
        <fullName evidence="2">Uncharacterized protein</fullName>
    </submittedName>
</protein>
<keyword evidence="3" id="KW-1185">Reference proteome</keyword>
<organism evidence="2 3">
    <name type="scientific">Dibothriocephalus latus</name>
    <name type="common">Fish tapeworm</name>
    <name type="synonym">Diphyllobothrium latum</name>
    <dbReference type="NCBI Taxonomy" id="60516"/>
    <lineage>
        <taxon>Eukaryota</taxon>
        <taxon>Metazoa</taxon>
        <taxon>Spiralia</taxon>
        <taxon>Lophotrochozoa</taxon>
        <taxon>Platyhelminthes</taxon>
        <taxon>Cestoda</taxon>
        <taxon>Eucestoda</taxon>
        <taxon>Diphyllobothriidea</taxon>
        <taxon>Diphyllobothriidae</taxon>
        <taxon>Dibothriocephalus</taxon>
    </lineage>
</organism>
<evidence type="ECO:0000313" key="2">
    <source>
        <dbReference type="EMBL" id="VDN11834.1"/>
    </source>
</evidence>
<dbReference type="EMBL" id="UYRU01052377">
    <property type="protein sequence ID" value="VDN11834.1"/>
    <property type="molecule type" value="Genomic_DNA"/>
</dbReference>
<evidence type="ECO:0000313" key="3">
    <source>
        <dbReference type="Proteomes" id="UP000281553"/>
    </source>
</evidence>
<name>A0A3P7L5A2_DIBLA</name>
<feature type="region of interest" description="Disordered" evidence="1">
    <location>
        <begin position="64"/>
        <end position="100"/>
    </location>
</feature>
<reference evidence="2 3" key="1">
    <citation type="submission" date="2018-11" db="EMBL/GenBank/DDBJ databases">
        <authorList>
            <consortium name="Pathogen Informatics"/>
        </authorList>
    </citation>
    <scope>NUCLEOTIDE SEQUENCE [LARGE SCALE GENOMIC DNA]</scope>
</reference>